<evidence type="ECO:0000256" key="1">
    <source>
        <dbReference type="SAM" id="MobiDB-lite"/>
    </source>
</evidence>
<feature type="region of interest" description="Disordered" evidence="1">
    <location>
        <begin position="297"/>
        <end position="344"/>
    </location>
</feature>
<reference evidence="2" key="1">
    <citation type="submission" date="2023-02" db="EMBL/GenBank/DDBJ databases">
        <authorList>
            <person name="Palmer J.M."/>
        </authorList>
    </citation>
    <scope>NUCLEOTIDE SEQUENCE</scope>
    <source>
        <strain evidence="2">FW57</strain>
    </source>
</reference>
<feature type="region of interest" description="Disordered" evidence="1">
    <location>
        <begin position="1"/>
        <end position="83"/>
    </location>
</feature>
<feature type="compositionally biased region" description="Polar residues" evidence="1">
    <location>
        <begin position="95"/>
        <end position="111"/>
    </location>
</feature>
<feature type="compositionally biased region" description="Basic and acidic residues" evidence="1">
    <location>
        <begin position="114"/>
        <end position="123"/>
    </location>
</feature>
<gene>
    <name evidence="2" type="ORF">NEMBOFW57_006045</name>
</gene>
<feature type="compositionally biased region" description="Low complexity" evidence="1">
    <location>
        <begin position="257"/>
        <end position="274"/>
    </location>
</feature>
<feature type="region of interest" description="Disordered" evidence="1">
    <location>
        <begin position="178"/>
        <end position="245"/>
    </location>
</feature>
<dbReference type="Proteomes" id="UP001197093">
    <property type="component" value="Unassembled WGS sequence"/>
</dbReference>
<evidence type="ECO:0000313" key="2">
    <source>
        <dbReference type="EMBL" id="KAG7289670.1"/>
    </source>
</evidence>
<protein>
    <submittedName>
        <fullName evidence="2">Uncharacterized protein</fullName>
    </submittedName>
</protein>
<proteinExistence type="predicted"/>
<dbReference type="EMBL" id="JAHCVI010000002">
    <property type="protein sequence ID" value="KAG7289670.1"/>
    <property type="molecule type" value="Genomic_DNA"/>
</dbReference>
<comment type="caution">
    <text evidence="2">The sequence shown here is derived from an EMBL/GenBank/DDBJ whole genome shotgun (WGS) entry which is preliminary data.</text>
</comment>
<evidence type="ECO:0000313" key="3">
    <source>
        <dbReference type="Proteomes" id="UP001197093"/>
    </source>
</evidence>
<organism evidence="2 3">
    <name type="scientific">Staphylotrichum longicolle</name>
    <dbReference type="NCBI Taxonomy" id="669026"/>
    <lineage>
        <taxon>Eukaryota</taxon>
        <taxon>Fungi</taxon>
        <taxon>Dikarya</taxon>
        <taxon>Ascomycota</taxon>
        <taxon>Pezizomycotina</taxon>
        <taxon>Sordariomycetes</taxon>
        <taxon>Sordariomycetidae</taxon>
        <taxon>Sordariales</taxon>
        <taxon>Chaetomiaceae</taxon>
        <taxon>Staphylotrichum</taxon>
    </lineage>
</organism>
<keyword evidence="3" id="KW-1185">Reference proteome</keyword>
<accession>A0AAD4EYV6</accession>
<feature type="region of interest" description="Disordered" evidence="1">
    <location>
        <begin position="95"/>
        <end position="163"/>
    </location>
</feature>
<feature type="region of interest" description="Disordered" evidence="1">
    <location>
        <begin position="257"/>
        <end position="279"/>
    </location>
</feature>
<sequence>MASASPKASRHGVNQSPQRPGKPREKESKPSSKPNLKHPMSKLRFLDSPEDAFAGILSEQSNSGVNGFAENVPRRESGASDSSLNVAIKDYLMSKTSNQTRTSSELANGQNKKALPERRKSETRPGYGPFQANGIVPPKPRPHLPVKPAQITKTQPVKLPPPKQIDTARFDALIYAQEGASSPPPDVEIATQSAIDLPAPLPPHPPASDGNPKPKDEPLYLPIDPRIHWPQPHSATWHAKKQAEIQARGCKKANFGRAAQSLRRQREQQSQPELDLPEKMWDNPAWVRAVMRLKGMTPSSAGLSDGEGGNNGIESEDGEPEVRRGGRKQGGGGVKGKKVAGKKGVVVVTGLRGRNLSWRERERSEDE</sequence>
<name>A0AAD4EYV6_9PEZI</name>
<dbReference type="AlphaFoldDB" id="A0AAD4EYV6"/>